<name>A0A0F9TGG3_9ZZZZ</name>
<dbReference type="EMBL" id="LAZR01000265">
    <property type="protein sequence ID" value="KKN78334.1"/>
    <property type="molecule type" value="Genomic_DNA"/>
</dbReference>
<protein>
    <submittedName>
        <fullName evidence="1">Uncharacterized protein</fullName>
    </submittedName>
</protein>
<sequence>MKKIPIRDLHIPFRGQPKHHKLYRDFTAYCNETSRNYAATVRMLMQRLVDEEGKDEEEM</sequence>
<comment type="caution">
    <text evidence="1">The sequence shown here is derived from an EMBL/GenBank/DDBJ whole genome shotgun (WGS) entry which is preliminary data.</text>
</comment>
<evidence type="ECO:0000313" key="1">
    <source>
        <dbReference type="EMBL" id="KKN78334.1"/>
    </source>
</evidence>
<organism evidence="1">
    <name type="scientific">marine sediment metagenome</name>
    <dbReference type="NCBI Taxonomy" id="412755"/>
    <lineage>
        <taxon>unclassified sequences</taxon>
        <taxon>metagenomes</taxon>
        <taxon>ecological metagenomes</taxon>
    </lineage>
</organism>
<proteinExistence type="predicted"/>
<accession>A0A0F9TGG3</accession>
<dbReference type="AlphaFoldDB" id="A0A0F9TGG3"/>
<reference evidence="1" key="1">
    <citation type="journal article" date="2015" name="Nature">
        <title>Complex archaea that bridge the gap between prokaryotes and eukaryotes.</title>
        <authorList>
            <person name="Spang A."/>
            <person name="Saw J.H."/>
            <person name="Jorgensen S.L."/>
            <person name="Zaremba-Niedzwiedzka K."/>
            <person name="Martijn J."/>
            <person name="Lind A.E."/>
            <person name="van Eijk R."/>
            <person name="Schleper C."/>
            <person name="Guy L."/>
            <person name="Ettema T.J."/>
        </authorList>
    </citation>
    <scope>NUCLEOTIDE SEQUENCE</scope>
</reference>
<gene>
    <name evidence="1" type="ORF">LCGC14_0351930</name>
</gene>